<dbReference type="InterPro" id="IPR002219">
    <property type="entry name" value="PKC_DAG/PE"/>
</dbReference>
<dbReference type="GO" id="GO:0007165">
    <property type="term" value="P:signal transduction"/>
    <property type="evidence" value="ECO:0007669"/>
    <property type="project" value="InterPro"/>
</dbReference>
<evidence type="ECO:0000256" key="5">
    <source>
        <dbReference type="ARBA" id="ARBA00022833"/>
    </source>
</evidence>
<keyword evidence="15" id="KW-1185">Reference proteome</keyword>
<evidence type="ECO:0000256" key="6">
    <source>
        <dbReference type="ARBA" id="ARBA00023136"/>
    </source>
</evidence>
<dbReference type="Gene3D" id="1.10.555.10">
    <property type="entry name" value="Rho GTPase activation protein"/>
    <property type="match status" value="1"/>
</dbReference>
<feature type="domain" description="Phorbol-ester/DAG-type" evidence="12">
    <location>
        <begin position="211"/>
        <end position="261"/>
    </location>
</feature>
<evidence type="ECO:0000313" key="14">
    <source>
        <dbReference type="EMBL" id="CAH0395084.1"/>
    </source>
</evidence>
<dbReference type="GO" id="GO:0005096">
    <property type="term" value="F:GTPase activator activity"/>
    <property type="evidence" value="ECO:0007669"/>
    <property type="project" value="UniProtKB-KW"/>
</dbReference>
<dbReference type="KEGG" id="btab:109043033"/>
<dbReference type="FunFam" id="1.10.555.10:FF:000005">
    <property type="entry name" value="Chimaerin"/>
    <property type="match status" value="1"/>
</dbReference>
<name>A0A9P0AND3_BEMTA</name>
<keyword evidence="10" id="KW-0727">SH2 domain</keyword>
<protein>
    <recommendedName>
        <fullName evidence="7">Beta-chimaerin</fullName>
    </recommendedName>
    <alternativeName>
        <fullName evidence="8">Beta-chimerin</fullName>
    </alternativeName>
    <alternativeName>
        <fullName evidence="9">Rho GTPase-activating protein 3</fullName>
    </alternativeName>
</protein>
<dbReference type="AlphaFoldDB" id="A0A9P0AND3"/>
<dbReference type="InterPro" id="IPR051854">
    <property type="entry name" value="Rho-type_GAP"/>
</dbReference>
<dbReference type="Pfam" id="PF00130">
    <property type="entry name" value="C1_1"/>
    <property type="match status" value="1"/>
</dbReference>
<dbReference type="Proteomes" id="UP001152759">
    <property type="component" value="Chromosome 8"/>
</dbReference>
<evidence type="ECO:0000256" key="3">
    <source>
        <dbReference type="ARBA" id="ARBA00022723"/>
    </source>
</evidence>
<evidence type="ECO:0000259" key="13">
    <source>
        <dbReference type="PROSITE" id="PS50238"/>
    </source>
</evidence>
<dbReference type="SMART" id="SM00252">
    <property type="entry name" value="SH2"/>
    <property type="match status" value="1"/>
</dbReference>
<sequence>MLSANNNRQSKFLEISPVKPVWKPDLYKLQREAPAPNAICLETMHPNCPLQYGLEYHGVLSSSQCEKLLKKDGDYLIRSSPNCSNTTYVLSMMFDGRIVHYKLYYDEEHYVNVNGKRFSTTGELVLDGLVTNYVELHAGPYIQLMHNLNCYENSPYMTLNRLKRKALQKQMNNVTTNNNINNHNINNNNPRRISNSNNLVIIHNNIDYDKPHSFKTQTFNGLNWCEFCGNFLWGIIAQGVKCEDCGLMAHSKCSERLPADCCPDLKRVRGVFGVDLTTLVKAHGTSIPFLVEKCITEIEKSGLDIEGLYRISGFQEEIEQLKICLDKGGENTVLSCRNQDDVNVVAGVLKLYLRLLPLPLITYECHPALIKAILKQTLWEQIARIKDALSVLPLAHYNTLRYLIRHLHRVSEHSETNKMTIQNLSTVFAPTLMPAPDLSKCSEGSLPDINNDIVALQNLITHQEYIFD</sequence>
<keyword evidence="3" id="KW-0479">Metal-binding</keyword>
<dbReference type="PROSITE" id="PS50238">
    <property type="entry name" value="RHOGAP"/>
    <property type="match status" value="1"/>
</dbReference>
<dbReference type="InterPro" id="IPR046349">
    <property type="entry name" value="C1-like_sf"/>
</dbReference>
<evidence type="ECO:0000256" key="4">
    <source>
        <dbReference type="ARBA" id="ARBA00022771"/>
    </source>
</evidence>
<dbReference type="Pfam" id="PF00017">
    <property type="entry name" value="SH2"/>
    <property type="match status" value="1"/>
</dbReference>
<dbReference type="GO" id="GO:0008270">
    <property type="term" value="F:zinc ion binding"/>
    <property type="evidence" value="ECO:0007669"/>
    <property type="project" value="UniProtKB-KW"/>
</dbReference>
<proteinExistence type="predicted"/>
<dbReference type="FunFam" id="3.30.60.20:FF:000025">
    <property type="entry name" value="Chimaerin"/>
    <property type="match status" value="1"/>
</dbReference>
<evidence type="ECO:0000256" key="10">
    <source>
        <dbReference type="PROSITE-ProRule" id="PRU00191"/>
    </source>
</evidence>
<dbReference type="InterPro" id="IPR000980">
    <property type="entry name" value="SH2"/>
</dbReference>
<dbReference type="InterPro" id="IPR000198">
    <property type="entry name" value="RhoGAP_dom"/>
</dbReference>
<dbReference type="Gene3D" id="3.30.505.10">
    <property type="entry name" value="SH2 domain"/>
    <property type="match status" value="1"/>
</dbReference>
<dbReference type="SUPFAM" id="SSF48350">
    <property type="entry name" value="GTPase activation domain, GAP"/>
    <property type="match status" value="1"/>
</dbReference>
<evidence type="ECO:0000313" key="15">
    <source>
        <dbReference type="Proteomes" id="UP001152759"/>
    </source>
</evidence>
<feature type="domain" description="Rho-GAP" evidence="13">
    <location>
        <begin position="274"/>
        <end position="467"/>
    </location>
</feature>
<dbReference type="InterPro" id="IPR020454">
    <property type="entry name" value="DAG/PE-bd"/>
</dbReference>
<evidence type="ECO:0000256" key="7">
    <source>
        <dbReference type="ARBA" id="ARBA00073081"/>
    </source>
</evidence>
<dbReference type="InterPro" id="IPR008936">
    <property type="entry name" value="Rho_GTPase_activation_prot"/>
</dbReference>
<dbReference type="GO" id="GO:0016020">
    <property type="term" value="C:membrane"/>
    <property type="evidence" value="ECO:0007669"/>
    <property type="project" value="UniProtKB-SubCell"/>
</dbReference>
<dbReference type="InterPro" id="IPR036860">
    <property type="entry name" value="SH2_dom_sf"/>
</dbReference>
<dbReference type="Pfam" id="PF00620">
    <property type="entry name" value="RhoGAP"/>
    <property type="match status" value="1"/>
</dbReference>
<dbReference type="SUPFAM" id="SSF55550">
    <property type="entry name" value="SH2 domain"/>
    <property type="match status" value="1"/>
</dbReference>
<dbReference type="PANTHER" id="PTHR46075">
    <property type="entry name" value="CHIMERIN FAMILY MEMBER"/>
    <property type="match status" value="1"/>
</dbReference>
<dbReference type="CDD" id="cd20806">
    <property type="entry name" value="C1_CHN"/>
    <property type="match status" value="1"/>
</dbReference>
<evidence type="ECO:0000259" key="12">
    <source>
        <dbReference type="PROSITE" id="PS50081"/>
    </source>
</evidence>
<evidence type="ECO:0000259" key="11">
    <source>
        <dbReference type="PROSITE" id="PS50001"/>
    </source>
</evidence>
<dbReference type="SUPFAM" id="SSF57889">
    <property type="entry name" value="Cysteine-rich domain"/>
    <property type="match status" value="1"/>
</dbReference>
<dbReference type="PROSITE" id="PS50081">
    <property type="entry name" value="ZF_DAG_PE_2"/>
    <property type="match status" value="1"/>
</dbReference>
<dbReference type="SMART" id="SM00324">
    <property type="entry name" value="RhoGAP"/>
    <property type="match status" value="1"/>
</dbReference>
<keyword evidence="6" id="KW-0472">Membrane</keyword>
<dbReference type="PRINTS" id="PR00008">
    <property type="entry name" value="DAGPEDOMAIN"/>
</dbReference>
<keyword evidence="2" id="KW-0343">GTPase activation</keyword>
<gene>
    <name evidence="14" type="ORF">BEMITA_LOCUS13313</name>
</gene>
<reference evidence="14" key="1">
    <citation type="submission" date="2021-12" db="EMBL/GenBank/DDBJ databases">
        <authorList>
            <person name="King R."/>
        </authorList>
    </citation>
    <scope>NUCLEOTIDE SEQUENCE</scope>
</reference>
<feature type="domain" description="SH2" evidence="11">
    <location>
        <begin position="55"/>
        <end position="125"/>
    </location>
</feature>
<dbReference type="OrthoDB" id="3196451at2759"/>
<evidence type="ECO:0000256" key="8">
    <source>
        <dbReference type="ARBA" id="ARBA00076015"/>
    </source>
</evidence>
<dbReference type="PROSITE" id="PS50001">
    <property type="entry name" value="SH2"/>
    <property type="match status" value="1"/>
</dbReference>
<dbReference type="PANTHER" id="PTHR46075:SF2">
    <property type="entry name" value="RHO GTPASE ACTIVATING PROTEIN AT 5A, ISOFORM A"/>
    <property type="match status" value="1"/>
</dbReference>
<evidence type="ECO:0000256" key="2">
    <source>
        <dbReference type="ARBA" id="ARBA00022468"/>
    </source>
</evidence>
<keyword evidence="5" id="KW-0862">Zinc</keyword>
<evidence type="ECO:0000256" key="1">
    <source>
        <dbReference type="ARBA" id="ARBA00004170"/>
    </source>
</evidence>
<evidence type="ECO:0000256" key="9">
    <source>
        <dbReference type="ARBA" id="ARBA00077047"/>
    </source>
</evidence>
<dbReference type="EMBL" id="OU963869">
    <property type="protein sequence ID" value="CAH0395084.1"/>
    <property type="molecule type" value="Genomic_DNA"/>
</dbReference>
<keyword evidence="4" id="KW-0863">Zinc-finger</keyword>
<accession>A0A9P0AND3</accession>
<dbReference type="SMART" id="SM00109">
    <property type="entry name" value="C1"/>
    <property type="match status" value="1"/>
</dbReference>
<dbReference type="Gene3D" id="3.30.60.20">
    <property type="match status" value="1"/>
</dbReference>
<organism evidence="14 15">
    <name type="scientific">Bemisia tabaci</name>
    <name type="common">Sweetpotato whitefly</name>
    <name type="synonym">Aleurodes tabaci</name>
    <dbReference type="NCBI Taxonomy" id="7038"/>
    <lineage>
        <taxon>Eukaryota</taxon>
        <taxon>Metazoa</taxon>
        <taxon>Ecdysozoa</taxon>
        <taxon>Arthropoda</taxon>
        <taxon>Hexapoda</taxon>
        <taxon>Insecta</taxon>
        <taxon>Pterygota</taxon>
        <taxon>Neoptera</taxon>
        <taxon>Paraneoptera</taxon>
        <taxon>Hemiptera</taxon>
        <taxon>Sternorrhyncha</taxon>
        <taxon>Aleyrodoidea</taxon>
        <taxon>Aleyrodidae</taxon>
        <taxon>Aleyrodinae</taxon>
        <taxon>Bemisia</taxon>
    </lineage>
</organism>
<comment type="subcellular location">
    <subcellularLocation>
        <location evidence="1">Membrane</location>
        <topology evidence="1">Peripheral membrane protein</topology>
    </subcellularLocation>
</comment>